<feature type="compositionally biased region" description="Low complexity" evidence="1">
    <location>
        <begin position="477"/>
        <end position="488"/>
    </location>
</feature>
<keyword evidence="2" id="KW-0472">Membrane</keyword>
<proteinExistence type="predicted"/>
<feature type="region of interest" description="Disordered" evidence="1">
    <location>
        <begin position="421"/>
        <end position="493"/>
    </location>
</feature>
<feature type="compositionally biased region" description="Polar residues" evidence="1">
    <location>
        <begin position="464"/>
        <end position="476"/>
    </location>
</feature>
<evidence type="ECO:0000256" key="2">
    <source>
        <dbReference type="SAM" id="Phobius"/>
    </source>
</evidence>
<name>A0A0M3HYN8_ASCLU</name>
<dbReference type="Proteomes" id="UP000036681">
    <property type="component" value="Unplaced"/>
</dbReference>
<protein>
    <submittedName>
        <fullName evidence="4">PLAT domain-containing protein</fullName>
    </submittedName>
</protein>
<organism evidence="3 4">
    <name type="scientific">Ascaris lumbricoides</name>
    <name type="common">Giant roundworm</name>
    <dbReference type="NCBI Taxonomy" id="6252"/>
    <lineage>
        <taxon>Eukaryota</taxon>
        <taxon>Metazoa</taxon>
        <taxon>Ecdysozoa</taxon>
        <taxon>Nematoda</taxon>
        <taxon>Chromadorea</taxon>
        <taxon>Rhabditida</taxon>
        <taxon>Spirurina</taxon>
        <taxon>Ascaridomorpha</taxon>
        <taxon>Ascaridoidea</taxon>
        <taxon>Ascarididae</taxon>
        <taxon>Ascaris</taxon>
    </lineage>
</organism>
<keyword evidence="3" id="KW-1185">Reference proteome</keyword>
<keyword evidence="2" id="KW-0812">Transmembrane</keyword>
<feature type="compositionally biased region" description="Basic and acidic residues" evidence="1">
    <location>
        <begin position="437"/>
        <end position="454"/>
    </location>
</feature>
<evidence type="ECO:0000313" key="4">
    <source>
        <dbReference type="WBParaSite" id="ALUE_0000866701-mRNA-1"/>
    </source>
</evidence>
<evidence type="ECO:0000256" key="1">
    <source>
        <dbReference type="SAM" id="MobiDB-lite"/>
    </source>
</evidence>
<feature type="transmembrane region" description="Helical" evidence="2">
    <location>
        <begin position="358"/>
        <end position="381"/>
    </location>
</feature>
<evidence type="ECO:0000313" key="3">
    <source>
        <dbReference type="Proteomes" id="UP000036681"/>
    </source>
</evidence>
<dbReference type="AlphaFoldDB" id="A0A0M3HYN8"/>
<keyword evidence="2" id="KW-1133">Transmembrane helix</keyword>
<accession>A0A0M3HYN8</accession>
<dbReference type="WBParaSite" id="ALUE_0000866701-mRNA-1">
    <property type="protein sequence ID" value="ALUE_0000866701-mRNA-1"/>
    <property type="gene ID" value="ALUE_0000866701"/>
</dbReference>
<reference evidence="4" key="1">
    <citation type="submission" date="2017-02" db="UniProtKB">
        <authorList>
            <consortium name="WormBaseParasite"/>
        </authorList>
    </citation>
    <scope>IDENTIFICATION</scope>
</reference>
<sequence length="511" mass="58198">MINMSLHRSTKFSIYVHYWLSWDCTLTMSRNWNGNSLDEFAPFSHRIEFCRPDGYGSPIHFIDETTSVPTLNFIIRQRTNQTWWSVFKQSSIPEVLRGFHVRNFAPVMGSVSGDPPRLLLYDQLTPMWIYEMFIPNRTILHGSRKQQMRFIKSVSSDKSFFRQSSMPEVLRGFHVRNFAPVMGSVSGDPPRLLLYDQLTPMWIYEMFIPNRTILHGSRKQQMRFIKSVSVEVFDPDIESEATVAPAQADSNCCGGTHDLVALYLCTDMEINGDSMVRWMKHTRALRFTTVNEQRLRDINTITGAKSFCAYQSSQQFVSGIVRLKTTLLANEPLLVPKYGEVIKSDNIESGYQLIGDHIMLIIYAITCALMLLITIAVDIVSPFVQQDERERVETKSALFYTRVFEGVRMVGEFLFENRKSQREDLKDDDETAPTSKGSDKSESASDGRKNEDVTSKIAAESDSTKSAATSERGQPDTSNTPSTATSNTRGNQKTVVNIVQRIHQPIFYSLT</sequence>